<dbReference type="RefSeq" id="WP_004272110.1">
    <property type="nucleotide sequence ID" value="NZ_CP022110.1"/>
</dbReference>
<evidence type="ECO:0000256" key="5">
    <source>
        <dbReference type="NCBIfam" id="TIGR00205"/>
    </source>
</evidence>
<dbReference type="GO" id="GO:0005198">
    <property type="term" value="F:structural molecule activity"/>
    <property type="evidence" value="ECO:0007669"/>
    <property type="project" value="UniProtKB-UniRule"/>
</dbReference>
<accession>A0A248JNV2</accession>
<dbReference type="NCBIfam" id="TIGR00205">
    <property type="entry name" value="fliE"/>
    <property type="match status" value="1"/>
</dbReference>
<dbReference type="GO" id="GO:0003774">
    <property type="term" value="F:cytoskeletal motor activity"/>
    <property type="evidence" value="ECO:0007669"/>
    <property type="project" value="InterPro"/>
</dbReference>
<name>A0A248JNV2_9PROT</name>
<dbReference type="GO" id="GO:0009425">
    <property type="term" value="C:bacterial-type flagellum basal body"/>
    <property type="evidence" value="ECO:0007669"/>
    <property type="project" value="UniProtKB-SubCell"/>
</dbReference>
<comment type="similarity">
    <text evidence="2 4">Belongs to the FliE family.</text>
</comment>
<reference evidence="6 7" key="1">
    <citation type="submission" date="2017-06" db="EMBL/GenBank/DDBJ databases">
        <title>Complete genome sequence of Nitrospirillum amazonense strain CBAmC, an endophytic nitrogen-fixing and plant growth-promoting bacterium, isolated from sugarcane.</title>
        <authorList>
            <person name="Schwab S."/>
            <person name="dos Santos Teixeira K.R."/>
            <person name="Simoes Araujo J.L."/>
            <person name="Soares Vidal M."/>
            <person name="Borges de Freitas H.R."/>
            <person name="Rivello Crivelaro A.L."/>
            <person name="Bueno de Camargo Nunes A."/>
            <person name="dos Santos C.M."/>
            <person name="Palmeira da Silva Rosa D."/>
            <person name="da Silva Padilha D."/>
            <person name="da Silva E."/>
            <person name="Araujo Terra L."/>
            <person name="Soares Mendes V."/>
            <person name="Farinelli L."/>
            <person name="Magalhaes Cruz L."/>
            <person name="Baldani J.I."/>
        </authorList>
    </citation>
    <scope>NUCLEOTIDE SEQUENCE [LARGE SCALE GENOMIC DNA]</scope>
    <source>
        <strain evidence="6 7">CBAmC</strain>
    </source>
</reference>
<protein>
    <recommendedName>
        <fullName evidence="4 5">Flagellar hook-basal body complex protein FliE</fullName>
    </recommendedName>
</protein>
<evidence type="ECO:0000313" key="7">
    <source>
        <dbReference type="Proteomes" id="UP000197153"/>
    </source>
</evidence>
<gene>
    <name evidence="4 6" type="primary">fliE</name>
    <name evidence="6" type="ORF">Y958_06055</name>
</gene>
<keyword evidence="7" id="KW-1185">Reference proteome</keyword>
<dbReference type="AlphaFoldDB" id="A0A248JNV2"/>
<dbReference type="EMBL" id="CP022110">
    <property type="protein sequence ID" value="ASG20422.1"/>
    <property type="molecule type" value="Genomic_DNA"/>
</dbReference>
<evidence type="ECO:0000313" key="6">
    <source>
        <dbReference type="EMBL" id="ASG20422.1"/>
    </source>
</evidence>
<evidence type="ECO:0000256" key="1">
    <source>
        <dbReference type="ARBA" id="ARBA00004117"/>
    </source>
</evidence>
<dbReference type="InterPro" id="IPR001624">
    <property type="entry name" value="FliE"/>
</dbReference>
<evidence type="ECO:0000256" key="3">
    <source>
        <dbReference type="ARBA" id="ARBA00023143"/>
    </source>
</evidence>
<keyword evidence="6" id="KW-0282">Flagellum</keyword>
<evidence type="ECO:0000256" key="4">
    <source>
        <dbReference type="HAMAP-Rule" id="MF_00724"/>
    </source>
</evidence>
<keyword evidence="6" id="KW-0966">Cell projection</keyword>
<dbReference type="KEGG" id="nao:Y958_06055"/>
<comment type="subcellular location">
    <subcellularLocation>
        <location evidence="1 4">Bacterial flagellum basal body</location>
    </subcellularLocation>
</comment>
<keyword evidence="6" id="KW-0969">Cilium</keyword>
<dbReference type="PANTHER" id="PTHR34653:SF1">
    <property type="entry name" value="FLAGELLAR HOOK-BASAL BODY COMPLEX PROTEIN FLIE"/>
    <property type="match status" value="1"/>
</dbReference>
<organism evidence="6 7">
    <name type="scientific">Nitrospirillum viridazoti CBAmc</name>
    <dbReference type="NCBI Taxonomy" id="1441467"/>
    <lineage>
        <taxon>Bacteria</taxon>
        <taxon>Pseudomonadati</taxon>
        <taxon>Pseudomonadota</taxon>
        <taxon>Alphaproteobacteria</taxon>
        <taxon>Rhodospirillales</taxon>
        <taxon>Azospirillaceae</taxon>
        <taxon>Nitrospirillum</taxon>
        <taxon>Nitrospirillum viridazoti</taxon>
    </lineage>
</organism>
<dbReference type="Pfam" id="PF02049">
    <property type="entry name" value="FliE"/>
    <property type="match status" value="1"/>
</dbReference>
<sequence>MAIPIPNAIAAYANTARQGSGPGMAAPASGPSFGELMKQAAVDAIDTMHQGERMTAAGVVGKADLTDVVNAVSNAEVTLQAVTAVRDKVISAYQEIMRMPM</sequence>
<evidence type="ECO:0000256" key="2">
    <source>
        <dbReference type="ARBA" id="ARBA00009272"/>
    </source>
</evidence>
<dbReference type="PRINTS" id="PR01006">
    <property type="entry name" value="FLGHOOKFLIE"/>
</dbReference>
<keyword evidence="3 4" id="KW-0975">Bacterial flagellum</keyword>
<proteinExistence type="inferred from homology"/>
<dbReference type="HAMAP" id="MF_00724">
    <property type="entry name" value="FliE"/>
    <property type="match status" value="1"/>
</dbReference>
<dbReference type="Proteomes" id="UP000197153">
    <property type="component" value="Chromosome 1"/>
</dbReference>
<dbReference type="GO" id="GO:0071973">
    <property type="term" value="P:bacterial-type flagellum-dependent cell motility"/>
    <property type="evidence" value="ECO:0007669"/>
    <property type="project" value="InterPro"/>
</dbReference>
<dbReference type="PANTHER" id="PTHR34653">
    <property type="match status" value="1"/>
</dbReference>